<keyword evidence="4 6" id="KW-0717">Septation</keyword>
<dbReference type="Proteomes" id="UP000254920">
    <property type="component" value="Unassembled WGS sequence"/>
</dbReference>
<dbReference type="InterPro" id="IPR020805">
    <property type="entry name" value="Cell_div_FtsZ_CS"/>
</dbReference>
<dbReference type="Pfam" id="PF12327">
    <property type="entry name" value="FtsZ_C"/>
    <property type="match status" value="1"/>
</dbReference>
<evidence type="ECO:0000259" key="8">
    <source>
        <dbReference type="SMART" id="SM00865"/>
    </source>
</evidence>
<comment type="subunit">
    <text evidence="4">Homodimer. Polymerizes to form a dynamic ring structure in a strictly GTP-dependent manner. Interacts directly with several other division proteins.</text>
</comment>
<feature type="binding site" evidence="4">
    <location>
        <position position="148"/>
    </location>
    <ligand>
        <name>GTP</name>
        <dbReference type="ChEBI" id="CHEBI:37565"/>
    </ligand>
</feature>
<accession>A0A381DHD3</accession>
<keyword evidence="4 6" id="KW-0131">Cell cycle</keyword>
<evidence type="ECO:0000313" key="9">
    <source>
        <dbReference type="EMBL" id="SUX09482.1"/>
    </source>
</evidence>
<feature type="binding site" evidence="4">
    <location>
        <position position="192"/>
    </location>
    <ligand>
        <name>GTP</name>
        <dbReference type="ChEBI" id="CHEBI:37565"/>
    </ligand>
</feature>
<evidence type="ECO:0000259" key="7">
    <source>
        <dbReference type="SMART" id="SM00864"/>
    </source>
</evidence>
<dbReference type="NCBIfam" id="TIGR00065">
    <property type="entry name" value="ftsZ"/>
    <property type="match status" value="1"/>
</dbReference>
<feature type="domain" description="Tubulin/FtsZ 2-layer sandwich" evidence="8">
    <location>
        <begin position="214"/>
        <end position="333"/>
    </location>
</feature>
<gene>
    <name evidence="4 9" type="primary">ftsZ</name>
    <name evidence="9" type="ORF">NCTC12475_00059</name>
</gene>
<dbReference type="RefSeq" id="WP_089183309.1">
    <property type="nucleotide sequence ID" value="NZ_CP043427.1"/>
</dbReference>
<dbReference type="GO" id="GO:0051258">
    <property type="term" value="P:protein polymerization"/>
    <property type="evidence" value="ECO:0007669"/>
    <property type="project" value="UniProtKB-UniRule"/>
</dbReference>
<feature type="binding site" evidence="4">
    <location>
        <begin position="24"/>
        <end position="28"/>
    </location>
    <ligand>
        <name>GTP</name>
        <dbReference type="ChEBI" id="CHEBI:37565"/>
    </ligand>
</feature>
<dbReference type="GO" id="GO:0043093">
    <property type="term" value="P:FtsZ-dependent cytokinesis"/>
    <property type="evidence" value="ECO:0007669"/>
    <property type="project" value="UniProtKB-UniRule"/>
</dbReference>
<feature type="binding site" evidence="4">
    <location>
        <begin position="113"/>
        <end position="115"/>
    </location>
    <ligand>
        <name>GTP</name>
        <dbReference type="ChEBI" id="CHEBI:37565"/>
    </ligand>
</feature>
<feature type="domain" description="Tubulin/FtsZ GTPase" evidence="7">
    <location>
        <begin position="16"/>
        <end position="210"/>
    </location>
</feature>
<dbReference type="GO" id="GO:0000917">
    <property type="term" value="P:division septum assembly"/>
    <property type="evidence" value="ECO:0007669"/>
    <property type="project" value="UniProtKB-KW"/>
</dbReference>
<dbReference type="GeneID" id="93090514"/>
<protein>
    <recommendedName>
        <fullName evidence="4 5">Cell division protein FtsZ</fullName>
    </recommendedName>
</protein>
<dbReference type="HAMAP" id="MF_00909">
    <property type="entry name" value="FtsZ"/>
    <property type="match status" value="1"/>
</dbReference>
<comment type="similarity">
    <text evidence="1 4 6">Belongs to the FtsZ family.</text>
</comment>
<dbReference type="InterPro" id="IPR024757">
    <property type="entry name" value="FtsZ_C"/>
</dbReference>
<dbReference type="Gene3D" id="3.40.50.1440">
    <property type="entry name" value="Tubulin/FtsZ, GTPase domain"/>
    <property type="match status" value="1"/>
</dbReference>
<dbReference type="PANTHER" id="PTHR30314:SF3">
    <property type="entry name" value="MITOCHONDRIAL DIVISION PROTEIN FSZA"/>
    <property type="match status" value="1"/>
</dbReference>
<proteinExistence type="inferred from homology"/>
<dbReference type="GO" id="GO:0005525">
    <property type="term" value="F:GTP binding"/>
    <property type="evidence" value="ECO:0007669"/>
    <property type="project" value="UniProtKB-UniRule"/>
</dbReference>
<dbReference type="STRING" id="32024.GCA_000788295_00236"/>
<dbReference type="InterPro" id="IPR008280">
    <property type="entry name" value="Tub_FtsZ_C"/>
</dbReference>
<dbReference type="GO" id="GO:0032153">
    <property type="term" value="C:cell division site"/>
    <property type="evidence" value="ECO:0007669"/>
    <property type="project" value="UniProtKB-UniRule"/>
</dbReference>
<evidence type="ECO:0000256" key="2">
    <source>
        <dbReference type="ARBA" id="ARBA00022741"/>
    </source>
</evidence>
<dbReference type="GO" id="GO:0003924">
    <property type="term" value="F:GTPase activity"/>
    <property type="evidence" value="ECO:0007669"/>
    <property type="project" value="UniProtKB-UniRule"/>
</dbReference>
<evidence type="ECO:0000256" key="5">
    <source>
        <dbReference type="NCBIfam" id="TIGR00065"/>
    </source>
</evidence>
<name>A0A381DHD3_9BACT</name>
<dbReference type="AlphaFoldDB" id="A0A381DHD3"/>
<evidence type="ECO:0000256" key="1">
    <source>
        <dbReference type="ARBA" id="ARBA00009690"/>
    </source>
</evidence>
<dbReference type="SUPFAM" id="SSF52490">
    <property type="entry name" value="Tubulin nucleotide-binding domain-like"/>
    <property type="match status" value="1"/>
</dbReference>
<dbReference type="InterPro" id="IPR045061">
    <property type="entry name" value="FtsZ/CetZ"/>
</dbReference>
<dbReference type="InterPro" id="IPR000158">
    <property type="entry name" value="Cell_div_FtsZ"/>
</dbReference>
<comment type="function">
    <text evidence="4 6">Essential cell division protein that forms a contractile ring structure (Z ring) at the future cell division site. The regulation of the ring assembly controls the timing and the location of cell division. One of the functions of the FtsZ ring is to recruit other cell division proteins to the septum to produce a new cell wall between the dividing cells. Binds GTP and shows GTPase activity.</text>
</comment>
<evidence type="ECO:0000256" key="6">
    <source>
        <dbReference type="RuleBase" id="RU000631"/>
    </source>
</evidence>
<dbReference type="InterPro" id="IPR018316">
    <property type="entry name" value="Tubulin/FtsZ_2-layer-sand-dom"/>
</dbReference>
<dbReference type="SMART" id="SM00865">
    <property type="entry name" value="Tubulin_C"/>
    <property type="match status" value="1"/>
</dbReference>
<dbReference type="OrthoDB" id="9813375at2"/>
<dbReference type="Pfam" id="PF00091">
    <property type="entry name" value="Tubulin"/>
    <property type="match status" value="1"/>
</dbReference>
<dbReference type="CDD" id="cd02201">
    <property type="entry name" value="FtsZ_type1"/>
    <property type="match status" value="1"/>
</dbReference>
<evidence type="ECO:0000313" key="10">
    <source>
        <dbReference type="Proteomes" id="UP000254920"/>
    </source>
</evidence>
<keyword evidence="10" id="KW-1185">Reference proteome</keyword>
<evidence type="ECO:0000256" key="3">
    <source>
        <dbReference type="ARBA" id="ARBA00023134"/>
    </source>
</evidence>
<dbReference type="InterPro" id="IPR036525">
    <property type="entry name" value="Tubulin/FtsZ_GTPase_sf"/>
</dbReference>
<keyword evidence="2 4" id="KW-0547">Nucleotide-binding</keyword>
<dbReference type="Gene3D" id="3.30.1330.20">
    <property type="entry name" value="Tubulin/FtsZ, C-terminal domain"/>
    <property type="match status" value="1"/>
</dbReference>
<organism evidence="9 10">
    <name type="scientific">Campylobacter sputorum subsp. sputorum</name>
    <dbReference type="NCBI Taxonomy" id="32024"/>
    <lineage>
        <taxon>Bacteria</taxon>
        <taxon>Pseudomonadati</taxon>
        <taxon>Campylobacterota</taxon>
        <taxon>Epsilonproteobacteria</taxon>
        <taxon>Campylobacterales</taxon>
        <taxon>Campylobacteraceae</taxon>
        <taxon>Campylobacter</taxon>
    </lineage>
</organism>
<dbReference type="SUPFAM" id="SSF55307">
    <property type="entry name" value="Tubulin C-terminal domain-like"/>
    <property type="match status" value="1"/>
</dbReference>
<dbReference type="GO" id="GO:0005737">
    <property type="term" value="C:cytoplasm"/>
    <property type="evidence" value="ECO:0007669"/>
    <property type="project" value="UniProtKB-SubCell"/>
</dbReference>
<reference evidence="9 10" key="1">
    <citation type="submission" date="2018-06" db="EMBL/GenBank/DDBJ databases">
        <authorList>
            <consortium name="Pathogen Informatics"/>
            <person name="Doyle S."/>
        </authorList>
    </citation>
    <scope>NUCLEOTIDE SEQUENCE [LARGE SCALE GENOMIC DNA]</scope>
    <source>
        <strain evidence="9 10">NCTC12475</strain>
    </source>
</reference>
<evidence type="ECO:0000256" key="4">
    <source>
        <dbReference type="HAMAP-Rule" id="MF_00909"/>
    </source>
</evidence>
<dbReference type="PANTHER" id="PTHR30314">
    <property type="entry name" value="CELL DIVISION PROTEIN FTSZ-RELATED"/>
    <property type="match status" value="1"/>
</dbReference>
<dbReference type="SMART" id="SM00864">
    <property type="entry name" value="Tubulin"/>
    <property type="match status" value="1"/>
</dbReference>
<dbReference type="FunFam" id="3.40.50.1440:FF:000001">
    <property type="entry name" value="Cell division protein FtsZ"/>
    <property type="match status" value="1"/>
</dbReference>
<keyword evidence="4 6" id="KW-0132">Cell division</keyword>
<feature type="binding site" evidence="4">
    <location>
        <position position="144"/>
    </location>
    <ligand>
        <name>GTP</name>
        <dbReference type="ChEBI" id="CHEBI:37565"/>
    </ligand>
</feature>
<keyword evidence="3 4" id="KW-0342">GTP-binding</keyword>
<dbReference type="EMBL" id="UFVD01000001">
    <property type="protein sequence ID" value="SUX09482.1"/>
    <property type="molecule type" value="Genomic_DNA"/>
</dbReference>
<dbReference type="InterPro" id="IPR037103">
    <property type="entry name" value="Tubulin/FtsZ-like_C"/>
</dbReference>
<dbReference type="InterPro" id="IPR003008">
    <property type="entry name" value="Tubulin_FtsZ_GTPase"/>
</dbReference>
<sequence length="373" mass="39575">MGNFTVEENKKTYGAKIKVIGVGGGGGNMINHIIREGANVEQVDLIVANTDAQALDGSFAKTKIQLGEKLTRGLGAGMTPDVGKNSAEESRDEIKSALEYSDIVFIAAGFGGGTGTGAAPIIASIAQEINALTIGVVTTPFPFEGKKRKTIALNGIEEFKKECNSVIIIPNEKLLGLVDKKASLKDCFKMVDSVLAKAVCGMYSVILEHGESDVNVDFADVRKVMSNRGLAIIGVGVSDGEDAANEAIKEAISSPLLDNSSIDGAVGVLVHFKIGPQCSLFEITAAMNLVHEAADEDAIIIFGTTTDSNVVDNKVEVTIIATGFKGKNEELKPSEAEIKKPESLLRLKVSGGYDEFDIAQDLDRPAYTRYNMD</sequence>
<comment type="subcellular location">
    <subcellularLocation>
        <location evidence="4">Cytoplasm</location>
    </subcellularLocation>
    <text evidence="4">Assembles at midcell at the inner surface of the cytoplasmic membrane.</text>
</comment>
<keyword evidence="4" id="KW-0963">Cytoplasm</keyword>
<dbReference type="PRINTS" id="PR00423">
    <property type="entry name" value="CELLDVISFTSZ"/>
</dbReference>
<dbReference type="PROSITE" id="PS01135">
    <property type="entry name" value="FTSZ_2"/>
    <property type="match status" value="1"/>
</dbReference>